<sequence>MAYAKLGSEFLASRLRSFSSARDICPSAVVATIDSLWNDPLHRASRTLASIDRPLLQASLDDVAAGARGSLVAAAAATTTGRTVVAGEQGSSSASAASASAVAASTPSIPVVTVETVLSASSASLNPSNTVTASVGVSTASVSPTFLCIASPPTKRRKMQDQQLQLDVNTTCCSNGTIVGPHSAPFTSSSSSSVSCSVASRLKRLAHAHAAVGSRSENGSLSSFNAAAAATSTSHDMEPPITAVELSATDREMVRLILQHLKNVGMHGWTVPGAFHVLTDQQFPPTAKPPELFRFTVENSDTVKVLMNESGCRMELPIATRFRENVLSGQWDAVLKEVYSLQPYLTKPQHLTEMKFMILEQKYLELVRSGQLLEALLVLREEITPLHFSMDHVHRLSSYLMFSSSSELRQYFGCDAFDGKSREKLMQKLQGYLPASVILPPRRLETLVNQALQWQRYKCILHNLKEEPASLSLEMSLLSDHSCSRATLPCHTSCILTDHCDEVWFCKFSHNGRYLATGSKESTVYIWDVDMCARSLRRKFAFDGH</sequence>
<keyword evidence="2" id="KW-0677">Repeat</keyword>
<feature type="repeat" description="WD" evidence="3">
    <location>
        <begin position="496"/>
        <end position="530"/>
    </location>
</feature>
<dbReference type="OrthoDB" id="972532at2759"/>
<dbReference type="GO" id="GO:0043161">
    <property type="term" value="P:proteasome-mediated ubiquitin-dependent protein catabolic process"/>
    <property type="evidence" value="ECO:0007669"/>
    <property type="project" value="TreeGrafter"/>
</dbReference>
<dbReference type="PROSITE" id="PS50082">
    <property type="entry name" value="WD_REPEATS_2"/>
    <property type="match status" value="1"/>
</dbReference>
<dbReference type="EMBL" id="UZAM01007749">
    <property type="protein sequence ID" value="VDP01173.1"/>
    <property type="molecule type" value="Genomic_DNA"/>
</dbReference>
<dbReference type="PROSITE" id="PS50897">
    <property type="entry name" value="CTLH"/>
    <property type="match status" value="1"/>
</dbReference>
<proteinExistence type="predicted"/>
<gene>
    <name evidence="5" type="ORF">SBAD_LOCUS3444</name>
</gene>
<dbReference type="Pfam" id="PF00400">
    <property type="entry name" value="WD40"/>
    <property type="match status" value="1"/>
</dbReference>
<evidence type="ECO:0000256" key="2">
    <source>
        <dbReference type="ARBA" id="ARBA00022737"/>
    </source>
</evidence>
<protein>
    <submittedName>
        <fullName evidence="7">CTLH domain-containing protein</fullName>
    </submittedName>
</protein>
<reference evidence="5 6" key="2">
    <citation type="submission" date="2018-11" db="EMBL/GenBank/DDBJ databases">
        <authorList>
            <consortium name="Pathogen Informatics"/>
        </authorList>
    </citation>
    <scope>NUCLEOTIDE SEQUENCE [LARGE SCALE GENOMIC DNA]</scope>
</reference>
<dbReference type="GO" id="GO:0034657">
    <property type="term" value="C:GID complex"/>
    <property type="evidence" value="ECO:0007669"/>
    <property type="project" value="TreeGrafter"/>
</dbReference>
<evidence type="ECO:0000313" key="6">
    <source>
        <dbReference type="Proteomes" id="UP000270296"/>
    </source>
</evidence>
<evidence type="ECO:0000259" key="4">
    <source>
        <dbReference type="PROSITE" id="PS50897"/>
    </source>
</evidence>
<dbReference type="PANTHER" id="PTHR22838:SF0">
    <property type="entry name" value="WD REPEAT-CONTAINING PROTEIN 26"/>
    <property type="match status" value="1"/>
</dbReference>
<dbReference type="InterPro" id="IPR015943">
    <property type="entry name" value="WD40/YVTN_repeat-like_dom_sf"/>
</dbReference>
<dbReference type="SUPFAM" id="SSF50978">
    <property type="entry name" value="WD40 repeat-like"/>
    <property type="match status" value="1"/>
</dbReference>
<evidence type="ECO:0000256" key="1">
    <source>
        <dbReference type="ARBA" id="ARBA00022574"/>
    </source>
</evidence>
<dbReference type="SMART" id="SM00320">
    <property type="entry name" value="WD40"/>
    <property type="match status" value="1"/>
</dbReference>
<dbReference type="InterPro" id="IPR036322">
    <property type="entry name" value="WD40_repeat_dom_sf"/>
</dbReference>
<name>A0A183IIJ9_9BILA</name>
<evidence type="ECO:0000256" key="3">
    <source>
        <dbReference type="PROSITE-ProRule" id="PRU00221"/>
    </source>
</evidence>
<dbReference type="InterPro" id="IPR001680">
    <property type="entry name" value="WD40_rpt"/>
</dbReference>
<feature type="domain" description="CTLH" evidence="4">
    <location>
        <begin position="315"/>
        <end position="374"/>
    </location>
</feature>
<dbReference type="PANTHER" id="PTHR22838">
    <property type="entry name" value="WD REPEAT PROTEIN 26-RELATED"/>
    <property type="match status" value="1"/>
</dbReference>
<dbReference type="InterPro" id="IPR051350">
    <property type="entry name" value="WD_repeat-ST_regulator"/>
</dbReference>
<evidence type="ECO:0000313" key="5">
    <source>
        <dbReference type="EMBL" id="VDP01173.1"/>
    </source>
</evidence>
<dbReference type="InterPro" id="IPR006595">
    <property type="entry name" value="CTLH_C"/>
</dbReference>
<dbReference type="WBParaSite" id="SBAD_0000360301-mRNA-1">
    <property type="protein sequence ID" value="SBAD_0000360301-mRNA-1"/>
    <property type="gene ID" value="SBAD_0000360301"/>
</dbReference>
<dbReference type="AlphaFoldDB" id="A0A183IIJ9"/>
<dbReference type="InterPro" id="IPR024964">
    <property type="entry name" value="CTLH/CRA"/>
</dbReference>
<dbReference type="Proteomes" id="UP000270296">
    <property type="component" value="Unassembled WGS sequence"/>
</dbReference>
<organism evidence="7">
    <name type="scientific">Soboliphyme baturini</name>
    <dbReference type="NCBI Taxonomy" id="241478"/>
    <lineage>
        <taxon>Eukaryota</taxon>
        <taxon>Metazoa</taxon>
        <taxon>Ecdysozoa</taxon>
        <taxon>Nematoda</taxon>
        <taxon>Enoplea</taxon>
        <taxon>Dorylaimia</taxon>
        <taxon>Dioctophymatida</taxon>
        <taxon>Dioctophymatoidea</taxon>
        <taxon>Soboliphymatidae</taxon>
        <taxon>Soboliphyme</taxon>
    </lineage>
</organism>
<dbReference type="Pfam" id="PF10607">
    <property type="entry name" value="CTLH"/>
    <property type="match status" value="1"/>
</dbReference>
<dbReference type="PROSITE" id="PS50294">
    <property type="entry name" value="WD_REPEATS_REGION"/>
    <property type="match status" value="1"/>
</dbReference>
<reference evidence="7" key="1">
    <citation type="submission" date="2016-06" db="UniProtKB">
        <authorList>
            <consortium name="WormBaseParasite"/>
        </authorList>
    </citation>
    <scope>IDENTIFICATION</scope>
</reference>
<keyword evidence="6" id="KW-1185">Reference proteome</keyword>
<dbReference type="SMART" id="SM00668">
    <property type="entry name" value="CTLH"/>
    <property type="match status" value="1"/>
</dbReference>
<keyword evidence="1 3" id="KW-0853">WD repeat</keyword>
<evidence type="ECO:0000313" key="7">
    <source>
        <dbReference type="WBParaSite" id="SBAD_0000360301-mRNA-1"/>
    </source>
</evidence>
<dbReference type="Gene3D" id="2.130.10.10">
    <property type="entry name" value="YVTN repeat-like/Quinoprotein amine dehydrogenase"/>
    <property type="match status" value="1"/>
</dbReference>
<accession>A0A183IIJ9</accession>